<dbReference type="EMBL" id="JAHESD010000004">
    <property type="protein sequence ID" value="MBT1702227.1"/>
    <property type="molecule type" value="Genomic_DNA"/>
</dbReference>
<dbReference type="RefSeq" id="WP_254152015.1">
    <property type="nucleotide sequence ID" value="NZ_JAHESD010000004.1"/>
</dbReference>
<gene>
    <name evidence="1" type="ORF">KK060_02995</name>
</gene>
<dbReference type="PANTHER" id="PTHR48079:SF6">
    <property type="entry name" value="NAD(P)-BINDING DOMAIN-CONTAINING PROTEIN-RELATED"/>
    <property type="match status" value="1"/>
</dbReference>
<dbReference type="InterPro" id="IPR051783">
    <property type="entry name" value="NAD(P)-dependent_oxidoreduct"/>
</dbReference>
<dbReference type="CDD" id="cd05266">
    <property type="entry name" value="SDR_a4"/>
    <property type="match status" value="1"/>
</dbReference>
<proteinExistence type="predicted"/>
<dbReference type="Gene3D" id="3.40.50.720">
    <property type="entry name" value="NAD(P)-binding Rossmann-like Domain"/>
    <property type="match status" value="1"/>
</dbReference>
<dbReference type="PANTHER" id="PTHR48079">
    <property type="entry name" value="PROTEIN YEEZ"/>
    <property type="match status" value="1"/>
</dbReference>
<protein>
    <submittedName>
        <fullName evidence="1">SDR family oxidoreductase</fullName>
    </submittedName>
</protein>
<accession>A0ABS5VLB6</accession>
<evidence type="ECO:0000313" key="2">
    <source>
        <dbReference type="Proteomes" id="UP000772618"/>
    </source>
</evidence>
<dbReference type="Proteomes" id="UP000772618">
    <property type="component" value="Unassembled WGS sequence"/>
</dbReference>
<name>A0ABS5VLB6_9BACT</name>
<dbReference type="SUPFAM" id="SSF51735">
    <property type="entry name" value="NAD(P)-binding Rossmann-fold domains"/>
    <property type="match status" value="1"/>
</dbReference>
<reference evidence="1 2" key="1">
    <citation type="submission" date="2021-05" db="EMBL/GenBank/DDBJ databases">
        <title>A Polyphasic approach of four new species of the genus Ohtaekwangia: Ohtaekwangia histidinii sp. nov., Ohtaekwangia cretensis sp. nov., Ohtaekwangia indiensis sp. nov., Ohtaekwangia reichenbachii sp. nov. from diverse environment.</title>
        <authorList>
            <person name="Octaviana S."/>
        </authorList>
    </citation>
    <scope>NUCLEOTIDE SEQUENCE [LARGE SCALE GENOMIC DNA]</scope>
    <source>
        <strain evidence="1 2">PWU20</strain>
    </source>
</reference>
<evidence type="ECO:0000313" key="1">
    <source>
        <dbReference type="EMBL" id="MBT1702227.1"/>
    </source>
</evidence>
<sequence>MTSISILGCGWLGHPLAIELIASGYQVKGSTTQQEKLSLLERGGIEPYHLKFTSSVEGELGDFFKSEVLIVTIPPKRKSGQTDIYLQQIKSIAEAVVGYQVKKLLFISSTSVYPDVNRVVNEEDADPLHYLVQAEDIVKKLSPTRTTILRFGGLIGPGRHPGKFLSGKKDIKGANTPVNIIHLDDCVGVIKTLLKQDIWGEIFNACSDKHPAKKEFYTAASAELDSEPPHFSEEENIPYKIVSNAKIKARTGYRFIY</sequence>
<organism evidence="1 2">
    <name type="scientific">Chryseosolibacter indicus</name>
    <dbReference type="NCBI Taxonomy" id="2782351"/>
    <lineage>
        <taxon>Bacteria</taxon>
        <taxon>Pseudomonadati</taxon>
        <taxon>Bacteroidota</taxon>
        <taxon>Cytophagia</taxon>
        <taxon>Cytophagales</taxon>
        <taxon>Chryseotaleaceae</taxon>
        <taxon>Chryseosolibacter</taxon>
    </lineage>
</organism>
<comment type="caution">
    <text evidence="1">The sequence shown here is derived from an EMBL/GenBank/DDBJ whole genome shotgun (WGS) entry which is preliminary data.</text>
</comment>
<dbReference type="InterPro" id="IPR036291">
    <property type="entry name" value="NAD(P)-bd_dom_sf"/>
</dbReference>
<keyword evidence="2" id="KW-1185">Reference proteome</keyword>